<evidence type="ECO:0000313" key="2">
    <source>
        <dbReference type="WBParaSite" id="nRc.2.0.1.t15153-RA"/>
    </source>
</evidence>
<dbReference type="Proteomes" id="UP000887565">
    <property type="component" value="Unplaced"/>
</dbReference>
<keyword evidence="1" id="KW-1185">Reference proteome</keyword>
<reference evidence="2" key="1">
    <citation type="submission" date="2022-11" db="UniProtKB">
        <authorList>
            <consortium name="WormBaseParasite"/>
        </authorList>
    </citation>
    <scope>IDENTIFICATION</scope>
</reference>
<sequence length="207" mass="21982">MPGVTNFHNAGYSPQGTTVTVVSAPITSPALPPLPKEATLVNINPSTPKTTGDIIVVSSYRPMEGTPVPPDRFAAQGLLPRMPTDSVLEVLGQMESMNLLGEPQHAAHSSCCRTTINKEDRSLNTGGDCPAETSGPARLPTKVANTFGEKLCAINDDVSVIEASPFPTATAPRSPKIGVLRQVHPWGRLVIDFPSEELISSDDDDEE</sequence>
<name>A0A915INY5_ROMCU</name>
<dbReference type="AlphaFoldDB" id="A0A915INY5"/>
<protein>
    <submittedName>
        <fullName evidence="2">Uncharacterized protein</fullName>
    </submittedName>
</protein>
<evidence type="ECO:0000313" key="1">
    <source>
        <dbReference type="Proteomes" id="UP000887565"/>
    </source>
</evidence>
<accession>A0A915INY5</accession>
<dbReference type="WBParaSite" id="nRc.2.0.1.t15153-RA">
    <property type="protein sequence ID" value="nRc.2.0.1.t15153-RA"/>
    <property type="gene ID" value="nRc.2.0.1.g15153"/>
</dbReference>
<proteinExistence type="predicted"/>
<organism evidence="1 2">
    <name type="scientific">Romanomermis culicivorax</name>
    <name type="common">Nematode worm</name>
    <dbReference type="NCBI Taxonomy" id="13658"/>
    <lineage>
        <taxon>Eukaryota</taxon>
        <taxon>Metazoa</taxon>
        <taxon>Ecdysozoa</taxon>
        <taxon>Nematoda</taxon>
        <taxon>Enoplea</taxon>
        <taxon>Dorylaimia</taxon>
        <taxon>Mermithida</taxon>
        <taxon>Mermithoidea</taxon>
        <taxon>Mermithidae</taxon>
        <taxon>Romanomermis</taxon>
    </lineage>
</organism>